<dbReference type="InterPro" id="IPR013985">
    <property type="entry name" value="Ald_Fedxn_OxRdtase_dom3"/>
</dbReference>
<evidence type="ECO:0000259" key="9">
    <source>
        <dbReference type="SMART" id="SM00790"/>
    </source>
</evidence>
<protein>
    <submittedName>
        <fullName evidence="10">Aldehyde ferredoxin oxidoreductase family protein</fullName>
    </submittedName>
</protein>
<comment type="cofactor">
    <cofactor evidence="8">
        <name>tungstopterin</name>
        <dbReference type="ChEBI" id="CHEBI:30402"/>
    </cofactor>
</comment>
<dbReference type="EMBL" id="JAQNDO010000001">
    <property type="protein sequence ID" value="MDC0742700.1"/>
    <property type="molecule type" value="Genomic_DNA"/>
</dbReference>
<evidence type="ECO:0000256" key="4">
    <source>
        <dbReference type="ARBA" id="ARBA00022723"/>
    </source>
</evidence>
<reference evidence="10 11" key="1">
    <citation type="submission" date="2022-11" db="EMBL/GenBank/DDBJ databases">
        <title>Minimal conservation of predation-associated metabolite biosynthetic gene clusters underscores biosynthetic potential of Myxococcota including descriptions for ten novel species: Archangium lansinium sp. nov., Myxococcus landrumus sp. nov., Nannocystis bai.</title>
        <authorList>
            <person name="Ahearne A."/>
            <person name="Stevens C."/>
            <person name="Dowd S."/>
        </authorList>
    </citation>
    <scope>NUCLEOTIDE SEQUENCE [LARGE SCALE GENOMIC DNA]</scope>
    <source>
        <strain evidence="10 11">RJM3</strain>
    </source>
</reference>
<dbReference type="PANTHER" id="PTHR30038">
    <property type="entry name" value="ALDEHYDE FERREDOXIN OXIDOREDUCTASE"/>
    <property type="match status" value="1"/>
</dbReference>
<dbReference type="Gene3D" id="1.10.569.10">
    <property type="entry name" value="Aldehyde Ferredoxin Oxidoreductase Protein, subunit A, domain 2"/>
    <property type="match status" value="1"/>
</dbReference>
<evidence type="ECO:0000256" key="2">
    <source>
        <dbReference type="ARBA" id="ARBA00011032"/>
    </source>
</evidence>
<keyword evidence="11" id="KW-1185">Reference proteome</keyword>
<evidence type="ECO:0000256" key="7">
    <source>
        <dbReference type="ARBA" id="ARBA00023014"/>
    </source>
</evidence>
<comment type="similarity">
    <text evidence="2">Belongs to the AOR/FOR family.</text>
</comment>
<evidence type="ECO:0000313" key="11">
    <source>
        <dbReference type="Proteomes" id="UP001221411"/>
    </source>
</evidence>
<dbReference type="RefSeq" id="WP_271918077.1">
    <property type="nucleotide sequence ID" value="NZ_JAQNDO010000001.1"/>
</dbReference>
<dbReference type="PANTHER" id="PTHR30038:SF7">
    <property type="entry name" value="TUNGSTEN-CONTAINING GLYCERALDEHYDE-3-PHOSPHATE:FERREDOXIN OXIDOREDUCTASE"/>
    <property type="match status" value="1"/>
</dbReference>
<dbReference type="InterPro" id="IPR036021">
    <property type="entry name" value="Tungsten_al_ferr_oxy-like_C"/>
</dbReference>
<dbReference type="Pfam" id="PF01314">
    <property type="entry name" value="AFOR_C"/>
    <property type="match status" value="1"/>
</dbReference>
<dbReference type="Pfam" id="PF02730">
    <property type="entry name" value="AFOR_N"/>
    <property type="match status" value="1"/>
</dbReference>
<evidence type="ECO:0000256" key="6">
    <source>
        <dbReference type="ARBA" id="ARBA00023004"/>
    </source>
</evidence>
<evidence type="ECO:0000256" key="1">
    <source>
        <dbReference type="ARBA" id="ARBA00001966"/>
    </source>
</evidence>
<organism evidence="10 11">
    <name type="scientific">Polyangium mundeleinium</name>
    <dbReference type="NCBI Taxonomy" id="2995306"/>
    <lineage>
        <taxon>Bacteria</taxon>
        <taxon>Pseudomonadati</taxon>
        <taxon>Myxococcota</taxon>
        <taxon>Polyangia</taxon>
        <taxon>Polyangiales</taxon>
        <taxon>Polyangiaceae</taxon>
        <taxon>Polyangium</taxon>
    </lineage>
</organism>
<name>A0ABT5ELI4_9BACT</name>
<evidence type="ECO:0000256" key="8">
    <source>
        <dbReference type="ARBA" id="ARBA00049934"/>
    </source>
</evidence>
<dbReference type="InterPro" id="IPR001203">
    <property type="entry name" value="OxRdtase_Ald_Fedxn_C"/>
</dbReference>
<keyword evidence="5" id="KW-0560">Oxidoreductase</keyword>
<dbReference type="Gene3D" id="3.60.9.10">
    <property type="entry name" value="Aldehyde ferredoxin oxidoreductase, N-terminal domain"/>
    <property type="match status" value="1"/>
</dbReference>
<keyword evidence="3" id="KW-0004">4Fe-4S</keyword>
<gene>
    <name evidence="10" type="ORF">POL67_15200</name>
</gene>
<keyword evidence="6" id="KW-0408">Iron</keyword>
<proteinExistence type="inferred from homology"/>
<evidence type="ECO:0000256" key="5">
    <source>
        <dbReference type="ARBA" id="ARBA00023002"/>
    </source>
</evidence>
<dbReference type="Proteomes" id="UP001221411">
    <property type="component" value="Unassembled WGS sequence"/>
</dbReference>
<feature type="domain" description="Aldehyde ferredoxin oxidoreductase N-terminal" evidence="9">
    <location>
        <begin position="6"/>
        <end position="208"/>
    </location>
</feature>
<dbReference type="SMART" id="SM00790">
    <property type="entry name" value="AFOR_N"/>
    <property type="match status" value="1"/>
</dbReference>
<dbReference type="InterPro" id="IPR036503">
    <property type="entry name" value="Ald_Fedxn_OxRdtase_N_sf"/>
</dbReference>
<dbReference type="InterPro" id="IPR013983">
    <property type="entry name" value="Ald_Fedxn_OxRdtase_N"/>
</dbReference>
<dbReference type="Gene3D" id="1.10.599.10">
    <property type="entry name" value="Aldehyde Ferredoxin Oxidoreductase Protein, subunit A, domain 3"/>
    <property type="match status" value="1"/>
</dbReference>
<comment type="caution">
    <text evidence="10">The sequence shown here is derived from an EMBL/GenBank/DDBJ whole genome shotgun (WGS) entry which is preliminary data.</text>
</comment>
<keyword evidence="7" id="KW-0411">Iron-sulfur</keyword>
<accession>A0ABT5ELI4</accession>
<comment type="cofactor">
    <cofactor evidence="1">
        <name>[4Fe-4S] cluster</name>
        <dbReference type="ChEBI" id="CHEBI:49883"/>
    </cofactor>
</comment>
<dbReference type="InterPro" id="IPR051919">
    <property type="entry name" value="W-dependent_AOR"/>
</dbReference>
<evidence type="ECO:0000256" key="3">
    <source>
        <dbReference type="ARBA" id="ARBA00022485"/>
    </source>
</evidence>
<sequence length="612" mass="65577">MGRGGFFERYLRVDLGRRTAEHVPLDEATRRAVVGGVGLGALLLTRETKPRFDPLGPEAALVLAFGPLVGTPLTTSAKLAFVAKSPLTGRISDGLSSSSFAIAGKRAGVDAIVIVGEAAEPSIVLIDEEGAEVVPCPDLWGRDFQISEASERLGKEYPEHRFAVIGVAGERLVRYAGIANEGRHAGRGGLGAVLGAKRVKAIGVRGSRAVPLADAEATLRIAKDLARRSLGPATEKYRSLGTVANLSTFNRLAALPTRNFQASTFEEARRIEGEVLHETRERGRGSCKNCTIGCEHFYEVRPGQRPVKMEYENLFALGPLCGIGDPEVVLRASSACDELGIDTISSGGTIAFAMECAERGLFPAGPLAEEARDLRFGACERMLALLGDIARRRTALGDLLAEGSRRAAEMLGGDAPSFAPHVKGMEIPGYEPRALQTMALGFAVGTRGADHNRSGAYEADFSGKVNRFEASEESAAHAVAAEDRAAVMDALILCKFLRRAMENFFGEAAEMLRAVTGLPFEAEELERAGGRITLVRRLFNEREGWTPAEDTLPARFFEEKLPGGAAKGAGIDREGFARSIKAYHARRGLDEQGYVPADIAQEMASLLGGRKR</sequence>
<evidence type="ECO:0000313" key="10">
    <source>
        <dbReference type="EMBL" id="MDC0742700.1"/>
    </source>
</evidence>
<dbReference type="InterPro" id="IPR013984">
    <property type="entry name" value="Ald_Fedxn_OxRdtase_dom2"/>
</dbReference>
<keyword evidence="4" id="KW-0479">Metal-binding</keyword>
<dbReference type="SUPFAM" id="SSF56228">
    <property type="entry name" value="Aldehyde ferredoxin oxidoreductase, N-terminal domain"/>
    <property type="match status" value="1"/>
</dbReference>
<dbReference type="SUPFAM" id="SSF48310">
    <property type="entry name" value="Aldehyde ferredoxin oxidoreductase, C-terminal domains"/>
    <property type="match status" value="1"/>
</dbReference>